<reference evidence="2 3" key="1">
    <citation type="submission" date="2024-01" db="EMBL/GenBank/DDBJ databases">
        <title>A draft genome for a cacao thread blight-causing isolate of Paramarasmius palmivorus.</title>
        <authorList>
            <person name="Baruah I.K."/>
            <person name="Bukari Y."/>
            <person name="Amoako-Attah I."/>
            <person name="Meinhardt L.W."/>
            <person name="Bailey B.A."/>
            <person name="Cohen S.P."/>
        </authorList>
    </citation>
    <scope>NUCLEOTIDE SEQUENCE [LARGE SCALE GENOMIC DNA]</scope>
    <source>
        <strain evidence="2 3">GH-12</strain>
    </source>
</reference>
<accession>A0AAW0DHH6</accession>
<dbReference type="AlphaFoldDB" id="A0AAW0DHH6"/>
<evidence type="ECO:0000313" key="2">
    <source>
        <dbReference type="EMBL" id="KAK7049864.1"/>
    </source>
</evidence>
<gene>
    <name evidence="2" type="ORF">VNI00_005294</name>
</gene>
<dbReference type="Gene3D" id="2.60.120.260">
    <property type="entry name" value="Galactose-binding domain-like"/>
    <property type="match status" value="1"/>
</dbReference>
<evidence type="ECO:0000313" key="3">
    <source>
        <dbReference type="Proteomes" id="UP001383192"/>
    </source>
</evidence>
<dbReference type="Proteomes" id="UP001383192">
    <property type="component" value="Unassembled WGS sequence"/>
</dbReference>
<organism evidence="2 3">
    <name type="scientific">Paramarasmius palmivorus</name>
    <dbReference type="NCBI Taxonomy" id="297713"/>
    <lineage>
        <taxon>Eukaryota</taxon>
        <taxon>Fungi</taxon>
        <taxon>Dikarya</taxon>
        <taxon>Basidiomycota</taxon>
        <taxon>Agaricomycotina</taxon>
        <taxon>Agaricomycetes</taxon>
        <taxon>Agaricomycetidae</taxon>
        <taxon>Agaricales</taxon>
        <taxon>Marasmiineae</taxon>
        <taxon>Marasmiaceae</taxon>
        <taxon>Paramarasmius</taxon>
    </lineage>
</organism>
<comment type="caution">
    <text evidence="2">The sequence shown here is derived from an EMBL/GenBank/DDBJ whole genome shotgun (WGS) entry which is preliminary data.</text>
</comment>
<feature type="region of interest" description="Disordered" evidence="1">
    <location>
        <begin position="1"/>
        <end position="23"/>
    </location>
</feature>
<keyword evidence="3" id="KW-1185">Reference proteome</keyword>
<proteinExistence type="predicted"/>
<evidence type="ECO:0000256" key="1">
    <source>
        <dbReference type="SAM" id="MobiDB-lite"/>
    </source>
</evidence>
<feature type="region of interest" description="Disordered" evidence="1">
    <location>
        <begin position="386"/>
        <end position="410"/>
    </location>
</feature>
<dbReference type="EMBL" id="JAYKXP010000015">
    <property type="protein sequence ID" value="KAK7049864.1"/>
    <property type="molecule type" value="Genomic_DNA"/>
</dbReference>
<name>A0AAW0DHH6_9AGAR</name>
<protein>
    <submittedName>
        <fullName evidence="2">Uncharacterized protein</fullName>
    </submittedName>
</protein>
<sequence>MSVVQPRNTYPGSVSVTPTSTQRNGFAAKSAQGYINSAANTTNITNQSSLTHQQQQSSTTTTSSSVIQSVITQEVQSAMTHVLSNVPWIKFRVHAEPDLQVFQTDARLQQALTQISQATATTIAQTITTEFTSQMETLIQSVTKTATAQISATMVELIQQLITVSTLTHFSTNAGPLIIPGIPDCGDNGVIVDPVGPTEPIGPITKPSTKPPSLPDLGTASWIWTKEVLAGNPPGGARPFRKAFTAKVPVDNLVIDITCDNYYTLYVNGYLVGSGRDWTKSQRYRVTFRPTYNVVVAVYGVQDTVYVAQAGVIASAVAWSSTQPNAPAFTFGTDASWKTVATPNFSNNFFTPGFDDSTWDDATVEGPYGMPPWGPVPKPIAYTPQNAGLNQLPGGVPDAPDANAATVLTE</sequence>